<dbReference type="Proteomes" id="UP000283269">
    <property type="component" value="Unassembled WGS sequence"/>
</dbReference>
<feature type="non-terminal residue" evidence="1">
    <location>
        <position position="41"/>
    </location>
</feature>
<comment type="caution">
    <text evidence="1">The sequence shown here is derived from an EMBL/GenBank/DDBJ whole genome shotgun (WGS) entry which is preliminary data.</text>
</comment>
<accession>A0A409XTC5</accession>
<evidence type="ECO:0000313" key="2">
    <source>
        <dbReference type="Proteomes" id="UP000283269"/>
    </source>
</evidence>
<dbReference type="InParanoid" id="A0A409XTC5"/>
<dbReference type="AlphaFoldDB" id="A0A409XTC5"/>
<proteinExistence type="predicted"/>
<reference evidence="1 2" key="1">
    <citation type="journal article" date="2018" name="Evol. Lett.">
        <title>Horizontal gene cluster transfer increased hallucinogenic mushroom diversity.</title>
        <authorList>
            <person name="Reynolds H.T."/>
            <person name="Vijayakumar V."/>
            <person name="Gluck-Thaler E."/>
            <person name="Korotkin H.B."/>
            <person name="Matheny P.B."/>
            <person name="Slot J.C."/>
        </authorList>
    </citation>
    <scope>NUCLEOTIDE SEQUENCE [LARGE SCALE GENOMIC DNA]</scope>
    <source>
        <strain evidence="1 2">2631</strain>
    </source>
</reference>
<evidence type="ECO:0000313" key="1">
    <source>
        <dbReference type="EMBL" id="PPQ94082.1"/>
    </source>
</evidence>
<sequence length="41" mass="4490">MNEGPKFQQTTISGPDVYAPLDLSLSQPAVPIQWPDANISY</sequence>
<organism evidence="1 2">
    <name type="scientific">Psilocybe cyanescens</name>
    <dbReference type="NCBI Taxonomy" id="93625"/>
    <lineage>
        <taxon>Eukaryota</taxon>
        <taxon>Fungi</taxon>
        <taxon>Dikarya</taxon>
        <taxon>Basidiomycota</taxon>
        <taxon>Agaricomycotina</taxon>
        <taxon>Agaricomycetes</taxon>
        <taxon>Agaricomycetidae</taxon>
        <taxon>Agaricales</taxon>
        <taxon>Agaricineae</taxon>
        <taxon>Strophariaceae</taxon>
        <taxon>Psilocybe</taxon>
    </lineage>
</organism>
<gene>
    <name evidence="1" type="ORF">CVT25_010076</name>
</gene>
<protein>
    <submittedName>
        <fullName evidence="1">Uncharacterized protein</fullName>
    </submittedName>
</protein>
<dbReference type="EMBL" id="NHYD01000470">
    <property type="protein sequence ID" value="PPQ94082.1"/>
    <property type="molecule type" value="Genomic_DNA"/>
</dbReference>
<keyword evidence="2" id="KW-1185">Reference proteome</keyword>
<name>A0A409XTC5_PSICY</name>